<gene>
    <name evidence="1" type="ORF">QBZ16_003941</name>
</gene>
<evidence type="ECO:0000313" key="2">
    <source>
        <dbReference type="Proteomes" id="UP001255856"/>
    </source>
</evidence>
<dbReference type="Proteomes" id="UP001255856">
    <property type="component" value="Unassembled WGS sequence"/>
</dbReference>
<dbReference type="EMBL" id="JASFZW010000005">
    <property type="protein sequence ID" value="KAK2078073.1"/>
    <property type="molecule type" value="Genomic_DNA"/>
</dbReference>
<name>A0AAD9IIB3_PROWI</name>
<accession>A0AAD9IIB3</accession>
<proteinExistence type="predicted"/>
<organism evidence="1 2">
    <name type="scientific">Prototheca wickerhamii</name>
    <dbReference type="NCBI Taxonomy" id="3111"/>
    <lineage>
        <taxon>Eukaryota</taxon>
        <taxon>Viridiplantae</taxon>
        <taxon>Chlorophyta</taxon>
        <taxon>core chlorophytes</taxon>
        <taxon>Trebouxiophyceae</taxon>
        <taxon>Chlorellales</taxon>
        <taxon>Chlorellaceae</taxon>
        <taxon>Prototheca</taxon>
    </lineage>
</organism>
<evidence type="ECO:0000313" key="1">
    <source>
        <dbReference type="EMBL" id="KAK2078073.1"/>
    </source>
</evidence>
<keyword evidence="2" id="KW-1185">Reference proteome</keyword>
<sequence length="169" mass="19177">MWSPSACLGRHFPYPGAGQLLPTNRQAALVNSGWAAYDDPIQTLASIQLPELVPYGILFLFVPKEHVQEVWRLMSSWGLVYIENLTWVHLQADNAVRKDPSPYFCSSHTTLYMFRWSGLHLVPAPVYDTIETMLPGAKDKLLKLWAEPQREGRPGWTRVSFKPPDTGVQ</sequence>
<protein>
    <submittedName>
        <fullName evidence="1">Uncharacterized protein</fullName>
    </submittedName>
</protein>
<comment type="caution">
    <text evidence="1">The sequence shown here is derived from an EMBL/GenBank/DDBJ whole genome shotgun (WGS) entry which is preliminary data.</text>
</comment>
<reference evidence="1" key="1">
    <citation type="submission" date="2021-01" db="EMBL/GenBank/DDBJ databases">
        <authorList>
            <person name="Eckstrom K.M.E."/>
        </authorList>
    </citation>
    <scope>NUCLEOTIDE SEQUENCE</scope>
    <source>
        <strain evidence="1">UVCC 0001</strain>
    </source>
</reference>
<dbReference type="AlphaFoldDB" id="A0AAD9IIB3"/>